<proteinExistence type="predicted"/>
<evidence type="ECO:0000313" key="3">
    <source>
        <dbReference type="Ensembl" id="ENSDCDP00010008157.1"/>
    </source>
</evidence>
<dbReference type="GeneTree" id="ENSGT00530000064449"/>
<dbReference type="PANTHER" id="PTHR10424">
    <property type="entry name" value="VIRAL ENVELOPE PROTEIN"/>
    <property type="match status" value="1"/>
</dbReference>
<dbReference type="Gene3D" id="1.10.287.210">
    <property type="match status" value="1"/>
</dbReference>
<keyword evidence="2" id="KW-0472">Membrane</keyword>
<dbReference type="PANTHER" id="PTHR10424:SF80">
    <property type="entry name" value="ENVELOPE GLYCOPROTEIN"/>
    <property type="match status" value="1"/>
</dbReference>
<keyword evidence="2" id="KW-1133">Transmembrane helix</keyword>
<keyword evidence="2" id="KW-0812">Transmembrane</keyword>
<reference evidence="3" key="3">
    <citation type="submission" date="2025-09" db="UniProtKB">
        <authorList>
            <consortium name="Ensembl"/>
        </authorList>
    </citation>
    <scope>IDENTIFICATION</scope>
</reference>
<reference evidence="3 4" key="1">
    <citation type="submission" date="2020-06" db="EMBL/GenBank/DDBJ databases">
        <authorList>
            <consortium name="Wellcome Sanger Institute Data Sharing"/>
        </authorList>
    </citation>
    <scope>NUCLEOTIDE SEQUENCE [LARGE SCALE GENOMIC DNA]</scope>
</reference>
<dbReference type="Ensembl" id="ENSDCDT00010008581.1">
    <property type="protein sequence ID" value="ENSDCDP00010008157.1"/>
    <property type="gene ID" value="ENSDCDG00010003694.1"/>
</dbReference>
<dbReference type="SUPFAM" id="SSF58069">
    <property type="entry name" value="Virus ectodomain"/>
    <property type="match status" value="1"/>
</dbReference>
<feature type="transmembrane region" description="Helical" evidence="2">
    <location>
        <begin position="611"/>
        <end position="637"/>
    </location>
</feature>
<sequence length="689" mass="74749">MTWRERAVVFLVFCALASVPIAILLGFEGLPQLFRAVNATASPVANSTASTPLPVANLITPSALMLRPSRTRTKRSSSSCGQLAPRVKSADLILCIPSNSSYIATLPWSAFPFKVVHRSLGRAHHRVEKVMPGQFKTDSWYLTLGGTYGEWSWKNLVAETPDDWSSYSTADAVLWRKNVTLAKLPKNDGLLLTITAGVFPHLTQGCRLFLLAPWKVPIELSWQVAFCQATEPRPTVLVNQVTSAVATARMAADPLTADDIFQIVYGASGNTNNWLLLAEQAAADINSDCIVCLGPRPLLKVVPAPLNQTCMLSLMNSIGPPQICTSLLQYFPRTSNVTSHKPPYFSSDVAPNNFTCVNLTGNTVPLGCIDITWCTEIVKMQPGFRPIPRADLWWYCGGRKLYDGFPLGASGTCALVSLLLPVSVTAVDFDPQVGRRSQFPGRSKRSIIPGSAYNPTYIDAIGVPRGVPNEYKLVNQVATGFENIPLISAFFPITPNKNVDRINYIHFNVQLLANFTRDGLAAVHEQLSATSLMAFQNRIAVDLLLAEKGGVCSIFGKDCCTFIPNNTSPDGSLTKAITGLTALTTKMKEHSGVNTEMWDAWLDMFGTYKTLVVSVLVSIAVFTAILVTCGCCCIPCIRALLTRLIVTALTPEGKDPSLQLPLLTSPSTPPPDASDDEEVEHLAQRGSGT</sequence>
<accession>A0AAY4AGY5</accession>
<dbReference type="Pfam" id="PF00429">
    <property type="entry name" value="TLV_coat"/>
    <property type="match status" value="1"/>
</dbReference>
<reference evidence="3" key="2">
    <citation type="submission" date="2025-08" db="UniProtKB">
        <authorList>
            <consortium name="Ensembl"/>
        </authorList>
    </citation>
    <scope>IDENTIFICATION</scope>
</reference>
<protein>
    <submittedName>
        <fullName evidence="3">Uncharacterized protein</fullName>
    </submittedName>
</protein>
<dbReference type="Proteomes" id="UP000694580">
    <property type="component" value="Chromosome 5"/>
</dbReference>
<feature type="compositionally biased region" description="Low complexity" evidence="1">
    <location>
        <begin position="656"/>
        <end position="666"/>
    </location>
</feature>
<evidence type="ECO:0000256" key="2">
    <source>
        <dbReference type="SAM" id="Phobius"/>
    </source>
</evidence>
<dbReference type="InterPro" id="IPR018154">
    <property type="entry name" value="TLV/ENV_coat_polyprotein"/>
</dbReference>
<feature type="region of interest" description="Disordered" evidence="1">
    <location>
        <begin position="654"/>
        <end position="689"/>
    </location>
</feature>
<keyword evidence="4" id="KW-1185">Reference proteome</keyword>
<name>A0AAY4AGY5_9TELE</name>
<evidence type="ECO:0000256" key="1">
    <source>
        <dbReference type="SAM" id="MobiDB-lite"/>
    </source>
</evidence>
<organism evidence="3 4">
    <name type="scientific">Denticeps clupeoides</name>
    <name type="common">denticle herring</name>
    <dbReference type="NCBI Taxonomy" id="299321"/>
    <lineage>
        <taxon>Eukaryota</taxon>
        <taxon>Metazoa</taxon>
        <taxon>Chordata</taxon>
        <taxon>Craniata</taxon>
        <taxon>Vertebrata</taxon>
        <taxon>Euteleostomi</taxon>
        <taxon>Actinopterygii</taxon>
        <taxon>Neopterygii</taxon>
        <taxon>Teleostei</taxon>
        <taxon>Clupei</taxon>
        <taxon>Clupeiformes</taxon>
        <taxon>Denticipitoidei</taxon>
        <taxon>Denticipitidae</taxon>
        <taxon>Denticeps</taxon>
    </lineage>
</organism>
<evidence type="ECO:0000313" key="4">
    <source>
        <dbReference type="Proteomes" id="UP000694580"/>
    </source>
</evidence>
<dbReference type="AlphaFoldDB" id="A0AAY4AGY5"/>